<proteinExistence type="predicted"/>
<reference evidence="2" key="2">
    <citation type="submission" date="2022-01" db="EMBL/GenBank/DDBJ databases">
        <authorList>
            <person name="Yamashiro T."/>
            <person name="Shiraishi A."/>
            <person name="Satake H."/>
            <person name="Nakayama K."/>
        </authorList>
    </citation>
    <scope>NUCLEOTIDE SEQUENCE</scope>
</reference>
<evidence type="ECO:0000256" key="1">
    <source>
        <dbReference type="SAM" id="MobiDB-lite"/>
    </source>
</evidence>
<evidence type="ECO:0000313" key="3">
    <source>
        <dbReference type="Proteomes" id="UP001151760"/>
    </source>
</evidence>
<protein>
    <submittedName>
        <fullName evidence="2">Uncharacterized protein</fullName>
    </submittedName>
</protein>
<dbReference type="EMBL" id="BQNB010009691">
    <property type="protein sequence ID" value="GJS67050.1"/>
    <property type="molecule type" value="Genomic_DNA"/>
</dbReference>
<sequence length="168" mass="18693">MDYIKPLSMVDEDILSTYSTMKMDLEKGTIDMRLCSSRRTKVISLLLQVYAMTSSYGSTKKSSRQHSTPKKTLTRHMTKDEEADDVRDSPFNLDAVFPDSDYSGELALDRSSHKDDISDEFGVKTGICEVNAAKQELVLLGKKLVLLVKVSTAGLPLELQLLSEILGL</sequence>
<reference evidence="2" key="1">
    <citation type="journal article" date="2022" name="Int. J. Mol. Sci.">
        <title>Draft Genome of Tanacetum Coccineum: Genomic Comparison of Closely Related Tanacetum-Family Plants.</title>
        <authorList>
            <person name="Yamashiro T."/>
            <person name="Shiraishi A."/>
            <person name="Nakayama K."/>
            <person name="Satake H."/>
        </authorList>
    </citation>
    <scope>NUCLEOTIDE SEQUENCE</scope>
</reference>
<gene>
    <name evidence="2" type="ORF">Tco_0681614</name>
</gene>
<accession>A0ABQ4XP01</accession>
<comment type="caution">
    <text evidence="2">The sequence shown here is derived from an EMBL/GenBank/DDBJ whole genome shotgun (WGS) entry which is preliminary data.</text>
</comment>
<name>A0ABQ4XP01_9ASTR</name>
<organism evidence="2 3">
    <name type="scientific">Tanacetum coccineum</name>
    <dbReference type="NCBI Taxonomy" id="301880"/>
    <lineage>
        <taxon>Eukaryota</taxon>
        <taxon>Viridiplantae</taxon>
        <taxon>Streptophyta</taxon>
        <taxon>Embryophyta</taxon>
        <taxon>Tracheophyta</taxon>
        <taxon>Spermatophyta</taxon>
        <taxon>Magnoliopsida</taxon>
        <taxon>eudicotyledons</taxon>
        <taxon>Gunneridae</taxon>
        <taxon>Pentapetalae</taxon>
        <taxon>asterids</taxon>
        <taxon>campanulids</taxon>
        <taxon>Asterales</taxon>
        <taxon>Asteraceae</taxon>
        <taxon>Asteroideae</taxon>
        <taxon>Anthemideae</taxon>
        <taxon>Anthemidinae</taxon>
        <taxon>Tanacetum</taxon>
    </lineage>
</organism>
<evidence type="ECO:0000313" key="2">
    <source>
        <dbReference type="EMBL" id="GJS67050.1"/>
    </source>
</evidence>
<dbReference type="Proteomes" id="UP001151760">
    <property type="component" value="Unassembled WGS sequence"/>
</dbReference>
<keyword evidence="3" id="KW-1185">Reference proteome</keyword>
<feature type="compositionally biased region" description="Basic residues" evidence="1">
    <location>
        <begin position="61"/>
        <end position="76"/>
    </location>
</feature>
<feature type="region of interest" description="Disordered" evidence="1">
    <location>
        <begin position="58"/>
        <end position="84"/>
    </location>
</feature>